<keyword evidence="5" id="KW-1185">Reference proteome</keyword>
<evidence type="ECO:0000256" key="3">
    <source>
        <dbReference type="PROSITE-ProRule" id="PRU00023"/>
    </source>
</evidence>
<dbReference type="SUPFAM" id="SSF48403">
    <property type="entry name" value="Ankyrin repeat"/>
    <property type="match status" value="1"/>
</dbReference>
<evidence type="ECO:0000313" key="4">
    <source>
        <dbReference type="EMBL" id="GFH08457.1"/>
    </source>
</evidence>
<dbReference type="PANTHER" id="PTHR24171">
    <property type="entry name" value="ANKYRIN REPEAT DOMAIN-CONTAINING PROTEIN 39-RELATED"/>
    <property type="match status" value="1"/>
</dbReference>
<keyword evidence="1" id="KW-0677">Repeat</keyword>
<dbReference type="InterPro" id="IPR036770">
    <property type="entry name" value="Ankyrin_rpt-contain_sf"/>
</dbReference>
<dbReference type="InterPro" id="IPR016197">
    <property type="entry name" value="Chromo-like_dom_sf"/>
</dbReference>
<feature type="repeat" description="ANK" evidence="3">
    <location>
        <begin position="60"/>
        <end position="92"/>
    </location>
</feature>
<reference evidence="4 5" key="1">
    <citation type="submission" date="2020-02" db="EMBL/GenBank/DDBJ databases">
        <title>Draft genome sequence of Haematococcus lacustris strain NIES-144.</title>
        <authorList>
            <person name="Morimoto D."/>
            <person name="Nakagawa S."/>
            <person name="Yoshida T."/>
            <person name="Sawayama S."/>
        </authorList>
    </citation>
    <scope>NUCLEOTIDE SEQUENCE [LARGE SCALE GENOMIC DNA]</scope>
    <source>
        <strain evidence="4 5">NIES-144</strain>
    </source>
</reference>
<sequence>MSLVSTEGFIEVEAVEGIRLVPEGQQAVAEYLIKWKGDFQALCAMLEGGRDVLAQALDENRRSALHFAAALGKQDCVRLLLEAGANPNLQDKDGYTPLHMAAGYMHTQAMAVLLEGGSDPQLRDNTGKDVVKLIDNIRGNMPLNVATIMQRLRLEEVCNALTDMVYEEVGITAILDERKADDGSREFLVSFSDGREDGWVAQRNVAADILADYEAGLEYRRARAIVDMVQVGTERRFKIQWEDDYPTSWEPEEHVPPNLIALFQRQNPALFEERVNAANDVDASSGVKREALDKYKQSARQSAGADKWLDVQVWPDTPSCVTAIKV</sequence>
<dbReference type="Gene3D" id="1.25.40.20">
    <property type="entry name" value="Ankyrin repeat-containing domain"/>
    <property type="match status" value="2"/>
</dbReference>
<keyword evidence="2 3" id="KW-0040">ANK repeat</keyword>
<dbReference type="PROSITE" id="PS50088">
    <property type="entry name" value="ANK_REPEAT"/>
    <property type="match status" value="2"/>
</dbReference>
<dbReference type="CDD" id="cd00024">
    <property type="entry name" value="CD_CSD"/>
    <property type="match status" value="1"/>
</dbReference>
<evidence type="ECO:0000256" key="1">
    <source>
        <dbReference type="ARBA" id="ARBA00022737"/>
    </source>
</evidence>
<accession>A0A699YEE8</accession>
<dbReference type="Gene3D" id="2.40.50.40">
    <property type="match status" value="2"/>
</dbReference>
<name>A0A699YEE8_HAELA</name>
<dbReference type="AlphaFoldDB" id="A0A699YEE8"/>
<proteinExistence type="predicted"/>
<dbReference type="GO" id="GO:0004842">
    <property type="term" value="F:ubiquitin-protein transferase activity"/>
    <property type="evidence" value="ECO:0007669"/>
    <property type="project" value="TreeGrafter"/>
</dbReference>
<dbReference type="SMART" id="SM00248">
    <property type="entry name" value="ANK"/>
    <property type="match status" value="2"/>
</dbReference>
<dbReference type="SUPFAM" id="SSF54160">
    <property type="entry name" value="Chromo domain-like"/>
    <property type="match status" value="1"/>
</dbReference>
<evidence type="ECO:0000256" key="2">
    <source>
        <dbReference type="ARBA" id="ARBA00023043"/>
    </source>
</evidence>
<dbReference type="EMBL" id="BLLF01000163">
    <property type="protein sequence ID" value="GFH08457.1"/>
    <property type="molecule type" value="Genomic_DNA"/>
</dbReference>
<dbReference type="Pfam" id="PF12796">
    <property type="entry name" value="Ank_2"/>
    <property type="match status" value="1"/>
</dbReference>
<evidence type="ECO:0000313" key="5">
    <source>
        <dbReference type="Proteomes" id="UP000485058"/>
    </source>
</evidence>
<gene>
    <name evidence="4" type="ORF">HaLaN_03424</name>
</gene>
<dbReference type="Proteomes" id="UP000485058">
    <property type="component" value="Unassembled WGS sequence"/>
</dbReference>
<dbReference type="PROSITE" id="PS50297">
    <property type="entry name" value="ANK_REP_REGION"/>
    <property type="match status" value="2"/>
</dbReference>
<dbReference type="GO" id="GO:0085020">
    <property type="term" value="P:protein K6-linked ubiquitination"/>
    <property type="evidence" value="ECO:0007669"/>
    <property type="project" value="TreeGrafter"/>
</dbReference>
<dbReference type="InterPro" id="IPR002110">
    <property type="entry name" value="Ankyrin_rpt"/>
</dbReference>
<dbReference type="PANTHER" id="PTHR24171:SF8">
    <property type="entry name" value="BRCA1-ASSOCIATED RING DOMAIN PROTEIN 1"/>
    <property type="match status" value="1"/>
</dbReference>
<protein>
    <submittedName>
        <fullName evidence="4">ANK_REP_REGION domain-containing protein</fullName>
    </submittedName>
</protein>
<organism evidence="4 5">
    <name type="scientific">Haematococcus lacustris</name>
    <name type="common">Green alga</name>
    <name type="synonym">Haematococcus pluvialis</name>
    <dbReference type="NCBI Taxonomy" id="44745"/>
    <lineage>
        <taxon>Eukaryota</taxon>
        <taxon>Viridiplantae</taxon>
        <taxon>Chlorophyta</taxon>
        <taxon>core chlorophytes</taxon>
        <taxon>Chlorophyceae</taxon>
        <taxon>CS clade</taxon>
        <taxon>Chlamydomonadales</taxon>
        <taxon>Haematococcaceae</taxon>
        <taxon>Haematococcus</taxon>
    </lineage>
</organism>
<comment type="caution">
    <text evidence="4">The sequence shown here is derived from an EMBL/GenBank/DDBJ whole genome shotgun (WGS) entry which is preliminary data.</text>
</comment>
<feature type="repeat" description="ANK" evidence="3">
    <location>
        <begin position="93"/>
        <end position="125"/>
    </location>
</feature>